<dbReference type="PANTHER" id="PTHR33525">
    <property type="match status" value="1"/>
</dbReference>
<dbReference type="PANTHER" id="PTHR33525:SF3">
    <property type="entry name" value="RIBONUCLEASE Y"/>
    <property type="match status" value="1"/>
</dbReference>
<keyword evidence="3" id="KW-1185">Reference proteome</keyword>
<name>A0A1I1FCD7_9GAMM</name>
<dbReference type="RefSeq" id="WP_091979768.1">
    <property type="nucleotide sequence ID" value="NZ_FOLO01000003.1"/>
</dbReference>
<protein>
    <submittedName>
        <fullName evidence="2">HDOD domain-containing protein</fullName>
    </submittedName>
</protein>
<dbReference type="SUPFAM" id="SSF55781">
    <property type="entry name" value="GAF domain-like"/>
    <property type="match status" value="1"/>
</dbReference>
<feature type="domain" description="HDOD" evidence="1">
    <location>
        <begin position="21"/>
        <end position="222"/>
    </location>
</feature>
<evidence type="ECO:0000313" key="3">
    <source>
        <dbReference type="Proteomes" id="UP000198862"/>
    </source>
</evidence>
<dbReference type="AlphaFoldDB" id="A0A1I1FCD7"/>
<dbReference type="STRING" id="1123010.SAMN02745724_00586"/>
<dbReference type="Proteomes" id="UP000198862">
    <property type="component" value="Unassembled WGS sequence"/>
</dbReference>
<sequence>MDKKSTNKSIFWVEKITQQEMPALASTVRELENLAKDDTASLAKLGQAVLHDHALTSSVLKVANSSVHMSRNPVTTVSRAAVVLGLSTMKNICITSKLLSSLLKNKNLTTQVYTRLVKLMAQSFHAGMLAKMMVSKYDKEIQEQTFIAALLNRLGESAFWSIGGEITEKLDEVLQNIDDKKQIDLIVSSELGISFEDMSLGLARNWNLGDILINSLVEPQLRTPEIQSINFAVQLSALLADPKHSSVALNKLKSKIANTMGIPTIIAENKIQACSENTITLLHSYGASILTKFIHHASNNEYDFKYDTEKEVSTEALQLKILRELAFLPNDNADFNMVIQTTLEGIYRGIKMNRAMVLLRLKNCKKIEPRFISSKNAAQAKSDFTLTLTGLDNIFSHVLKYQEPIWVSGHNDEKYADYLNANIKSIVSKSGFFIAPLLWDQQCIGLFYSDKKNKEDNNILLEDDFMAFTLFVQQANLCLSLIKNKTPKRNV</sequence>
<dbReference type="Gene3D" id="3.30.450.40">
    <property type="match status" value="1"/>
</dbReference>
<dbReference type="InterPro" id="IPR013976">
    <property type="entry name" value="HDOD"/>
</dbReference>
<dbReference type="PROSITE" id="PS51833">
    <property type="entry name" value="HDOD"/>
    <property type="match status" value="1"/>
</dbReference>
<dbReference type="Gene3D" id="1.10.3210.10">
    <property type="entry name" value="Hypothetical protein af1432"/>
    <property type="match status" value="1"/>
</dbReference>
<evidence type="ECO:0000313" key="2">
    <source>
        <dbReference type="EMBL" id="SFB97129.1"/>
    </source>
</evidence>
<gene>
    <name evidence="2" type="ORF">SAMN02745724_00586</name>
</gene>
<reference evidence="2 3" key="1">
    <citation type="submission" date="2016-10" db="EMBL/GenBank/DDBJ databases">
        <authorList>
            <person name="de Groot N.N."/>
        </authorList>
    </citation>
    <scope>NUCLEOTIDE SEQUENCE [LARGE SCALE GENOMIC DNA]</scope>
    <source>
        <strain evidence="2 3">DSM 6059</strain>
    </source>
</reference>
<dbReference type="Pfam" id="PF08668">
    <property type="entry name" value="HDOD"/>
    <property type="match status" value="1"/>
</dbReference>
<evidence type="ECO:0000259" key="1">
    <source>
        <dbReference type="PROSITE" id="PS51833"/>
    </source>
</evidence>
<accession>A0A1I1FCD7</accession>
<proteinExistence type="predicted"/>
<dbReference type="SUPFAM" id="SSF109604">
    <property type="entry name" value="HD-domain/PDEase-like"/>
    <property type="match status" value="1"/>
</dbReference>
<organism evidence="2 3">
    <name type="scientific">Pseudoalteromonas denitrificans DSM 6059</name>
    <dbReference type="NCBI Taxonomy" id="1123010"/>
    <lineage>
        <taxon>Bacteria</taxon>
        <taxon>Pseudomonadati</taxon>
        <taxon>Pseudomonadota</taxon>
        <taxon>Gammaproteobacteria</taxon>
        <taxon>Alteromonadales</taxon>
        <taxon>Pseudoalteromonadaceae</taxon>
        <taxon>Pseudoalteromonas</taxon>
    </lineage>
</organism>
<dbReference type="InterPro" id="IPR029016">
    <property type="entry name" value="GAF-like_dom_sf"/>
</dbReference>
<dbReference type="EMBL" id="FOLO01000003">
    <property type="protein sequence ID" value="SFB97129.1"/>
    <property type="molecule type" value="Genomic_DNA"/>
</dbReference>
<dbReference type="InterPro" id="IPR052340">
    <property type="entry name" value="RNase_Y/CdgJ"/>
</dbReference>
<dbReference type="OrthoDB" id="9791419at2"/>